<name>A0A067KC70_JATCU</name>
<dbReference type="PANTHER" id="PTHR23079:SF55">
    <property type="entry name" value="RNA-DIRECTED RNA POLYMERASE"/>
    <property type="match status" value="1"/>
</dbReference>
<gene>
    <name evidence="11" type="ORF">JCGZ_07382</name>
</gene>
<dbReference type="EMBL" id="KK914539">
    <property type="protein sequence ID" value="KDP33811.1"/>
    <property type="molecule type" value="Genomic_DNA"/>
</dbReference>
<evidence type="ECO:0000256" key="2">
    <source>
        <dbReference type="ARBA" id="ARBA00022484"/>
    </source>
</evidence>
<sequence>MPNKQPCKFSEMELEDELFKLFLTARFQPNHAAGVAADSWSALMDRYLTLEDDRSDERDHMKRNMVELIDKYYDALDAPKKGGKKIFIPEELKAELFPHHMEREKEISYTSTSILGLIYDKVKSFEEADPPEIEVWKLPSFNDRVSEPCLEKWKTLHNQYRQEMTIALKNKETKDKTAKEVYKKYKEILYEAAEFEESKRKEDDIFEEALAIYEVCYNHAITKQAEKRPGAAAEKKPPAGYCGFAWKVAGQALCKLYSRKQANCEKTMMIYTTPSALKELL</sequence>
<dbReference type="AlphaFoldDB" id="A0A067KC70"/>
<proteinExistence type="inferred from homology"/>
<organism evidence="11 12">
    <name type="scientific">Jatropha curcas</name>
    <name type="common">Barbados nut</name>
    <dbReference type="NCBI Taxonomy" id="180498"/>
    <lineage>
        <taxon>Eukaryota</taxon>
        <taxon>Viridiplantae</taxon>
        <taxon>Streptophyta</taxon>
        <taxon>Embryophyta</taxon>
        <taxon>Tracheophyta</taxon>
        <taxon>Spermatophyta</taxon>
        <taxon>Magnoliopsida</taxon>
        <taxon>eudicotyledons</taxon>
        <taxon>Gunneridae</taxon>
        <taxon>Pentapetalae</taxon>
        <taxon>rosids</taxon>
        <taxon>fabids</taxon>
        <taxon>Malpighiales</taxon>
        <taxon>Euphorbiaceae</taxon>
        <taxon>Crotonoideae</taxon>
        <taxon>Jatropheae</taxon>
        <taxon>Jatropha</taxon>
    </lineage>
</organism>
<evidence type="ECO:0000313" key="11">
    <source>
        <dbReference type="EMBL" id="KDP33811.1"/>
    </source>
</evidence>
<dbReference type="OrthoDB" id="821502at2759"/>
<keyword evidence="2 8" id="KW-0696">RNA-directed RNA polymerase</keyword>
<evidence type="ECO:0000256" key="4">
    <source>
        <dbReference type="ARBA" id="ARBA00022695"/>
    </source>
</evidence>
<comment type="similarity">
    <text evidence="1 8">Belongs to the RdRP family.</text>
</comment>
<evidence type="ECO:0000313" key="12">
    <source>
        <dbReference type="Proteomes" id="UP000027138"/>
    </source>
</evidence>
<dbReference type="Pfam" id="PF05183">
    <property type="entry name" value="RdRP"/>
    <property type="match status" value="1"/>
</dbReference>
<evidence type="ECO:0000259" key="10">
    <source>
        <dbReference type="Pfam" id="PF26253"/>
    </source>
</evidence>
<comment type="function">
    <text evidence="8">Probably involved in the RNA silencing pathway and required for the generation of small interfering RNAs (siRNAs).</text>
</comment>
<dbReference type="GO" id="GO:0003723">
    <property type="term" value="F:RNA binding"/>
    <property type="evidence" value="ECO:0007669"/>
    <property type="project" value="UniProtKB-KW"/>
</dbReference>
<keyword evidence="12" id="KW-1185">Reference proteome</keyword>
<accession>A0A067KC70</accession>
<evidence type="ECO:0000256" key="8">
    <source>
        <dbReference type="RuleBase" id="RU363098"/>
    </source>
</evidence>
<dbReference type="GO" id="GO:0031380">
    <property type="term" value="C:nuclear RNA-directed RNA polymerase complex"/>
    <property type="evidence" value="ECO:0007669"/>
    <property type="project" value="TreeGrafter"/>
</dbReference>
<dbReference type="InterPro" id="IPR058752">
    <property type="entry name" value="RDRP_C_head"/>
</dbReference>
<dbReference type="EC" id="2.7.7.48" evidence="8"/>
<evidence type="ECO:0000256" key="7">
    <source>
        <dbReference type="ARBA" id="ARBA00048744"/>
    </source>
</evidence>
<evidence type="ECO:0000256" key="3">
    <source>
        <dbReference type="ARBA" id="ARBA00022679"/>
    </source>
</evidence>
<dbReference type="InterPro" id="IPR007855">
    <property type="entry name" value="RDRP"/>
</dbReference>
<keyword evidence="3 8" id="KW-0808">Transferase</keyword>
<dbReference type="InterPro" id="IPR057596">
    <property type="entry name" value="RDRP_core"/>
</dbReference>
<dbReference type="GO" id="GO:0003968">
    <property type="term" value="F:RNA-directed RNA polymerase activity"/>
    <property type="evidence" value="ECO:0007669"/>
    <property type="project" value="UniProtKB-KW"/>
</dbReference>
<dbReference type="Proteomes" id="UP000027138">
    <property type="component" value="Unassembled WGS sequence"/>
</dbReference>
<dbReference type="Pfam" id="PF26253">
    <property type="entry name" value="RdRP_head"/>
    <property type="match status" value="1"/>
</dbReference>
<protein>
    <recommendedName>
        <fullName evidence="8">RNA-dependent RNA polymerase</fullName>
        <ecNumber evidence="8">2.7.7.48</ecNumber>
    </recommendedName>
</protein>
<keyword evidence="5 8" id="KW-0694">RNA-binding</keyword>
<feature type="domain" description="RDRP core" evidence="9">
    <location>
        <begin position="23"/>
        <end position="122"/>
    </location>
</feature>
<keyword evidence="6 8" id="KW-0943">RNA-mediated gene silencing</keyword>
<dbReference type="GO" id="GO:0030422">
    <property type="term" value="P:siRNA processing"/>
    <property type="evidence" value="ECO:0007669"/>
    <property type="project" value="TreeGrafter"/>
</dbReference>
<dbReference type="STRING" id="180498.A0A067KC70"/>
<keyword evidence="4 8" id="KW-0548">Nucleotidyltransferase</keyword>
<evidence type="ECO:0000256" key="6">
    <source>
        <dbReference type="ARBA" id="ARBA00023158"/>
    </source>
</evidence>
<evidence type="ECO:0000259" key="9">
    <source>
        <dbReference type="Pfam" id="PF05183"/>
    </source>
</evidence>
<dbReference type="PANTHER" id="PTHR23079">
    <property type="entry name" value="RNA-DEPENDENT RNA POLYMERASE"/>
    <property type="match status" value="1"/>
</dbReference>
<evidence type="ECO:0000256" key="1">
    <source>
        <dbReference type="ARBA" id="ARBA00005762"/>
    </source>
</evidence>
<evidence type="ECO:0000256" key="5">
    <source>
        <dbReference type="ARBA" id="ARBA00022884"/>
    </source>
</evidence>
<comment type="catalytic activity">
    <reaction evidence="7 8">
        <text>RNA(n) + a ribonucleoside 5'-triphosphate = RNA(n+1) + diphosphate</text>
        <dbReference type="Rhea" id="RHEA:21248"/>
        <dbReference type="Rhea" id="RHEA-COMP:14527"/>
        <dbReference type="Rhea" id="RHEA-COMP:17342"/>
        <dbReference type="ChEBI" id="CHEBI:33019"/>
        <dbReference type="ChEBI" id="CHEBI:61557"/>
        <dbReference type="ChEBI" id="CHEBI:140395"/>
        <dbReference type="EC" id="2.7.7.48"/>
    </reaction>
</comment>
<feature type="domain" description="RDRP C-terminal head" evidence="10">
    <location>
        <begin position="170"/>
        <end position="263"/>
    </location>
</feature>
<reference evidence="11 12" key="1">
    <citation type="journal article" date="2014" name="PLoS ONE">
        <title>Global Analysis of Gene Expression Profiles in Physic Nut (Jatropha curcas L.) Seedlings Exposed to Salt Stress.</title>
        <authorList>
            <person name="Zhang L."/>
            <person name="Zhang C."/>
            <person name="Wu P."/>
            <person name="Chen Y."/>
            <person name="Li M."/>
            <person name="Jiang H."/>
            <person name="Wu G."/>
        </authorList>
    </citation>
    <scope>NUCLEOTIDE SEQUENCE [LARGE SCALE GENOMIC DNA]</scope>
    <source>
        <strain evidence="12">cv. GZQX0401</strain>
        <tissue evidence="11">Young leaves</tissue>
    </source>
</reference>